<evidence type="ECO:0000256" key="1">
    <source>
        <dbReference type="ARBA" id="ARBA00000427"/>
    </source>
</evidence>
<dbReference type="Proteomes" id="UP001597058">
    <property type="component" value="Unassembled WGS sequence"/>
</dbReference>
<reference evidence="6" key="1">
    <citation type="journal article" date="2019" name="Int. J. Syst. Evol. Microbiol.">
        <title>The Global Catalogue of Microorganisms (GCM) 10K type strain sequencing project: providing services to taxonomists for standard genome sequencing and annotation.</title>
        <authorList>
            <consortium name="The Broad Institute Genomics Platform"/>
            <consortium name="The Broad Institute Genome Sequencing Center for Infectious Disease"/>
            <person name="Wu L."/>
            <person name="Ma J."/>
        </authorList>
    </citation>
    <scope>NUCLEOTIDE SEQUENCE [LARGE SCALE GENOMIC DNA]</scope>
    <source>
        <strain evidence="6">CGMCC 4.7020</strain>
    </source>
</reference>
<dbReference type="EC" id="3.2.1.18" evidence="3"/>
<feature type="domain" description="Sialidase" evidence="4">
    <location>
        <begin position="68"/>
        <end position="384"/>
    </location>
</feature>
<dbReference type="RefSeq" id="WP_381241058.1">
    <property type="nucleotide sequence ID" value="NZ_JBHSKH010000086.1"/>
</dbReference>
<comment type="catalytic activity">
    <reaction evidence="1">
        <text>Hydrolysis of alpha-(2-&gt;3)-, alpha-(2-&gt;6)-, alpha-(2-&gt;8)- glycosidic linkages of terminal sialic acid residues in oligosaccharides, glycoproteins, glycolipids, colominic acid and synthetic substrates.</text>
        <dbReference type="EC" id="3.2.1.18"/>
    </reaction>
</comment>
<comment type="caution">
    <text evidence="5">The sequence shown here is derived from an EMBL/GenBank/DDBJ whole genome shotgun (WGS) entry which is preliminary data.</text>
</comment>
<sequence>MRGESEEPLRRSLAAALTAGLLAAPVAVGTASAASPSGSHCAASVPYTAGQDGYAAYRIPAVVRTGAGTVLAFAEGRHDGGGDTGDIDVVLRRSADGGCTWGPLRVVADGGGDTRGNPAPVVDPRSGRVVLLTCFNGGAVTEARIMRGEATRGLGRRVFVQTSRDDGRHFSAPREITGAVKRPGWRWYATGPGHAIALRHGPHAGRLVVPADHSSAPPPGSADTGREAKYYGGHALYSDDGGLDWRLGFVDDSYDGRLNVNESGVAELPDGRLYFSARDENGTGGSGGHRLDAYSGDGGQTLSRPYAVQPALNEVPVVQGGVLQPPGRHAPLLFSGPSVPHARRGMALWRSTDSGVTFTRTMRLSSRPAAYSDLVPLGSGRVGILYETGESGPYARIEFRRLAAAVPAPAAPTRPVP</sequence>
<dbReference type="CDD" id="cd15482">
    <property type="entry name" value="Sialidase_non-viral"/>
    <property type="match status" value="1"/>
</dbReference>
<name>A0ABW3XBX3_9ACTN</name>
<comment type="similarity">
    <text evidence="2">Belongs to the glycosyl hydrolase 33 family.</text>
</comment>
<dbReference type="InterPro" id="IPR011040">
    <property type="entry name" value="Sialidase"/>
</dbReference>
<dbReference type="EMBL" id="JBHTMM010000012">
    <property type="protein sequence ID" value="MFD1306695.1"/>
    <property type="molecule type" value="Genomic_DNA"/>
</dbReference>
<gene>
    <name evidence="5" type="ORF">ACFQ5X_12695</name>
</gene>
<dbReference type="PANTHER" id="PTHR10628">
    <property type="entry name" value="SIALIDASE"/>
    <property type="match status" value="1"/>
</dbReference>
<dbReference type="SUPFAM" id="SSF50939">
    <property type="entry name" value="Sialidases"/>
    <property type="match status" value="1"/>
</dbReference>
<evidence type="ECO:0000313" key="5">
    <source>
        <dbReference type="EMBL" id="MFD1306695.1"/>
    </source>
</evidence>
<evidence type="ECO:0000313" key="6">
    <source>
        <dbReference type="Proteomes" id="UP001597058"/>
    </source>
</evidence>
<dbReference type="PANTHER" id="PTHR10628:SF30">
    <property type="entry name" value="EXO-ALPHA-SIALIDASE"/>
    <property type="match status" value="1"/>
</dbReference>
<dbReference type="InterPro" id="IPR026856">
    <property type="entry name" value="Sialidase_fam"/>
</dbReference>
<proteinExistence type="inferred from homology"/>
<evidence type="ECO:0000256" key="3">
    <source>
        <dbReference type="ARBA" id="ARBA00012733"/>
    </source>
</evidence>
<evidence type="ECO:0000259" key="4">
    <source>
        <dbReference type="Pfam" id="PF13088"/>
    </source>
</evidence>
<organism evidence="5 6">
    <name type="scientific">Streptomyces kaempferi</name>
    <dbReference type="NCBI Taxonomy" id="333725"/>
    <lineage>
        <taxon>Bacteria</taxon>
        <taxon>Bacillati</taxon>
        <taxon>Actinomycetota</taxon>
        <taxon>Actinomycetes</taxon>
        <taxon>Kitasatosporales</taxon>
        <taxon>Streptomycetaceae</taxon>
        <taxon>Streptomyces</taxon>
    </lineage>
</organism>
<dbReference type="InterPro" id="IPR036278">
    <property type="entry name" value="Sialidase_sf"/>
</dbReference>
<protein>
    <recommendedName>
        <fullName evidence="3">exo-alpha-sialidase</fullName>
        <ecNumber evidence="3">3.2.1.18</ecNumber>
    </recommendedName>
</protein>
<dbReference type="Pfam" id="PF13088">
    <property type="entry name" value="BNR_2"/>
    <property type="match status" value="1"/>
</dbReference>
<keyword evidence="6" id="KW-1185">Reference proteome</keyword>
<accession>A0ABW3XBX3</accession>
<evidence type="ECO:0000256" key="2">
    <source>
        <dbReference type="ARBA" id="ARBA00009348"/>
    </source>
</evidence>
<dbReference type="Gene3D" id="2.120.10.10">
    <property type="match status" value="1"/>
</dbReference>